<reference evidence="3" key="1">
    <citation type="journal article" date="2019" name="Int. J. Syst. Evol. Microbiol.">
        <title>The Global Catalogue of Microorganisms (GCM) 10K type strain sequencing project: providing services to taxonomists for standard genome sequencing and annotation.</title>
        <authorList>
            <consortium name="The Broad Institute Genomics Platform"/>
            <consortium name="The Broad Institute Genome Sequencing Center for Infectious Disease"/>
            <person name="Wu L."/>
            <person name="Ma J."/>
        </authorList>
    </citation>
    <scope>NUCLEOTIDE SEQUENCE [LARGE SCALE GENOMIC DNA]</scope>
    <source>
        <strain evidence="3">CCUG 56754</strain>
    </source>
</reference>
<evidence type="ECO:0000313" key="3">
    <source>
        <dbReference type="Proteomes" id="UP001597040"/>
    </source>
</evidence>
<dbReference type="InterPro" id="IPR003607">
    <property type="entry name" value="HD/PDEase_dom"/>
</dbReference>
<evidence type="ECO:0000313" key="2">
    <source>
        <dbReference type="EMBL" id="MFD1039650.1"/>
    </source>
</evidence>
<dbReference type="InterPro" id="IPR037522">
    <property type="entry name" value="HD_GYP_dom"/>
</dbReference>
<feature type="domain" description="HD-GYP" evidence="1">
    <location>
        <begin position="113"/>
        <end position="309"/>
    </location>
</feature>
<dbReference type="CDD" id="cd00077">
    <property type="entry name" value="HDc"/>
    <property type="match status" value="1"/>
</dbReference>
<dbReference type="PANTHER" id="PTHR43155:SF2">
    <property type="entry name" value="CYCLIC DI-GMP PHOSPHODIESTERASE PA4108"/>
    <property type="match status" value="1"/>
</dbReference>
<gene>
    <name evidence="2" type="ORF">ACFQ3N_14770</name>
</gene>
<accession>A0ABW3LNY5</accession>
<dbReference type="PROSITE" id="PS51832">
    <property type="entry name" value="HD_GYP"/>
    <property type="match status" value="1"/>
</dbReference>
<dbReference type="Gene3D" id="1.10.3210.10">
    <property type="entry name" value="Hypothetical protein af1432"/>
    <property type="match status" value="1"/>
</dbReference>
<dbReference type="Pfam" id="PF13487">
    <property type="entry name" value="HD_5"/>
    <property type="match status" value="1"/>
</dbReference>
<dbReference type="RefSeq" id="WP_390363308.1">
    <property type="nucleotide sequence ID" value="NZ_JBHTKJ010000043.1"/>
</dbReference>
<protein>
    <submittedName>
        <fullName evidence="2">HD-GYP domain-containing protein</fullName>
        <ecNumber evidence="2">3.1.4.-</ecNumber>
    </submittedName>
</protein>
<dbReference type="PANTHER" id="PTHR43155">
    <property type="entry name" value="CYCLIC DI-GMP PHOSPHODIESTERASE PA4108-RELATED"/>
    <property type="match status" value="1"/>
</dbReference>
<dbReference type="GO" id="GO:0016787">
    <property type="term" value="F:hydrolase activity"/>
    <property type="evidence" value="ECO:0007669"/>
    <property type="project" value="UniProtKB-KW"/>
</dbReference>
<dbReference type="NCBIfam" id="TIGR00277">
    <property type="entry name" value="HDIG"/>
    <property type="match status" value="1"/>
</dbReference>
<dbReference type="InterPro" id="IPR006675">
    <property type="entry name" value="HDIG_dom"/>
</dbReference>
<dbReference type="SUPFAM" id="SSF109604">
    <property type="entry name" value="HD-domain/PDEase-like"/>
    <property type="match status" value="1"/>
</dbReference>
<dbReference type="SMART" id="SM00471">
    <property type="entry name" value="HDc"/>
    <property type="match status" value="1"/>
</dbReference>
<dbReference type="EC" id="3.1.4.-" evidence="2"/>
<proteinExistence type="predicted"/>
<keyword evidence="3" id="KW-1185">Reference proteome</keyword>
<organism evidence="2 3">
    <name type="scientific">Virgibacillus byunsanensis</name>
    <dbReference type="NCBI Taxonomy" id="570945"/>
    <lineage>
        <taxon>Bacteria</taxon>
        <taxon>Bacillati</taxon>
        <taxon>Bacillota</taxon>
        <taxon>Bacilli</taxon>
        <taxon>Bacillales</taxon>
        <taxon>Bacillaceae</taxon>
        <taxon>Virgibacillus</taxon>
    </lineage>
</organism>
<evidence type="ECO:0000259" key="1">
    <source>
        <dbReference type="PROSITE" id="PS51832"/>
    </source>
</evidence>
<keyword evidence="2" id="KW-0378">Hydrolase</keyword>
<name>A0ABW3LNY5_9BACI</name>
<comment type="caution">
    <text evidence="2">The sequence shown here is derived from an EMBL/GenBank/DDBJ whole genome shotgun (WGS) entry which is preliminary data.</text>
</comment>
<sequence length="360" mass="41018">MRLVNTKSIKIETRLGQTIYNDNGQTLLQKGIKLSERMINRLINQGITYVYIEEQETSDIQVESTISEELRLEATNTIKEAFHDMKKNGFMEQSHILNKNGRKLSDIVHRIMEEIQGNENSLSLLSDIFVTDNYIFQHSLNVTIYSLAIGLELNLTERQLTEIGTGAMLHDIGKIFIDQEILQKPDKLTDEEFEVIQSHTELGFNFLRKHIDIPSVIAHCAYQHHERLDGTGYPRGIKGDDIHMYAKLIGVADVFDAVTSNRVYRDALLPHEGLEILYAGAVSLFEKDMVTAFKNSVAVYPEGLTVELSDKRVGVVTRQNKYLCDRPFIRIIEEKDQRIQSPYEVDLASVVNVTITNCIS</sequence>
<dbReference type="EMBL" id="JBHTKJ010000043">
    <property type="protein sequence ID" value="MFD1039650.1"/>
    <property type="molecule type" value="Genomic_DNA"/>
</dbReference>
<dbReference type="Proteomes" id="UP001597040">
    <property type="component" value="Unassembled WGS sequence"/>
</dbReference>